<accession>C9ZA10</accession>
<dbReference type="EMBL" id="FN554889">
    <property type="protein sequence ID" value="CBG68605.1"/>
    <property type="molecule type" value="Genomic_DNA"/>
</dbReference>
<sequence>MAVDSTVVDLHDTPADDAYSGRPGGTAMPGPFPQARVVAVPASVDHVIPRAVNLDSSAA</sequence>
<evidence type="ECO:0000313" key="2">
    <source>
        <dbReference type="EMBL" id="CBG68605.1"/>
    </source>
</evidence>
<protein>
    <submittedName>
        <fullName evidence="2">Uncharacterized protein</fullName>
    </submittedName>
</protein>
<feature type="region of interest" description="Disordered" evidence="1">
    <location>
        <begin position="1"/>
        <end position="30"/>
    </location>
</feature>
<dbReference type="AlphaFoldDB" id="C9ZA10"/>
<name>C9ZA10_STRSW</name>
<keyword evidence="3" id="KW-1185">Reference proteome</keyword>
<organism evidence="2 3">
    <name type="scientific">Streptomyces scabiei (strain 87.22)</name>
    <dbReference type="NCBI Taxonomy" id="680198"/>
    <lineage>
        <taxon>Bacteria</taxon>
        <taxon>Bacillati</taxon>
        <taxon>Actinomycetota</taxon>
        <taxon>Actinomycetes</taxon>
        <taxon>Kitasatosporales</taxon>
        <taxon>Streptomycetaceae</taxon>
        <taxon>Streptomyces</taxon>
    </lineage>
</organism>
<dbReference type="KEGG" id="scb:SCAB_14571"/>
<evidence type="ECO:0000256" key="1">
    <source>
        <dbReference type="SAM" id="MobiDB-lite"/>
    </source>
</evidence>
<proteinExistence type="predicted"/>
<dbReference type="HOGENOM" id="CLU_2959046_0_0_11"/>
<reference evidence="2 3" key="1">
    <citation type="journal article" date="2010" name="Mol. Plant Microbe Interact.">
        <title>Streptomyces scabies 87-22 contains a coronafacic acid-like biosynthetic cluster that contributes to plant-microbe interactions.</title>
        <authorList>
            <person name="Bignell D.R."/>
            <person name="Seipke R.F."/>
            <person name="Huguet-Tapia J.C."/>
            <person name="Chambers A.H."/>
            <person name="Parry R.J."/>
            <person name="Loria R."/>
        </authorList>
    </citation>
    <scope>NUCLEOTIDE SEQUENCE [LARGE SCALE GENOMIC DNA]</scope>
    <source>
        <strain evidence="2 3">87.22</strain>
    </source>
</reference>
<evidence type="ECO:0000313" key="3">
    <source>
        <dbReference type="Proteomes" id="UP000001444"/>
    </source>
</evidence>
<gene>
    <name evidence="2" type="ordered locus">SCAB_14571</name>
</gene>
<dbReference type="Proteomes" id="UP000001444">
    <property type="component" value="Chromosome"/>
</dbReference>